<proteinExistence type="predicted"/>
<feature type="domain" description="Berberine/berberine-like" evidence="4">
    <location>
        <begin position="151"/>
        <end position="184"/>
    </location>
</feature>
<evidence type="ECO:0000313" key="5">
    <source>
        <dbReference type="EMBL" id="TVU42226.1"/>
    </source>
</evidence>
<feature type="chain" id="PRO_5023877019" description="Berberine/berberine-like domain-containing protein" evidence="3">
    <location>
        <begin position="21"/>
        <end position="191"/>
    </location>
</feature>
<accession>A0A5J9W2V0</accession>
<dbReference type="AlphaFoldDB" id="A0A5J9W2V0"/>
<dbReference type="Proteomes" id="UP000324897">
    <property type="component" value="Unassembled WGS sequence"/>
</dbReference>
<keyword evidence="2" id="KW-0274">FAD</keyword>
<evidence type="ECO:0000259" key="4">
    <source>
        <dbReference type="Pfam" id="PF08031"/>
    </source>
</evidence>
<dbReference type="Pfam" id="PF08031">
    <property type="entry name" value="BBE"/>
    <property type="match status" value="1"/>
</dbReference>
<name>A0A5J9W2V0_9POAL</name>
<reference evidence="5 6" key="1">
    <citation type="journal article" date="2019" name="Sci. Rep.">
        <title>A high-quality genome of Eragrostis curvula grass provides insights into Poaceae evolution and supports new strategies to enhance forage quality.</title>
        <authorList>
            <person name="Carballo J."/>
            <person name="Santos B.A.C.M."/>
            <person name="Zappacosta D."/>
            <person name="Garbus I."/>
            <person name="Selva J.P."/>
            <person name="Gallo C.A."/>
            <person name="Diaz A."/>
            <person name="Albertini E."/>
            <person name="Caccamo M."/>
            <person name="Echenique V."/>
        </authorList>
    </citation>
    <scope>NUCLEOTIDE SEQUENCE [LARGE SCALE GENOMIC DNA]</scope>
    <source>
        <strain evidence="6">cv. Victoria</strain>
        <tissue evidence="5">Leaf</tissue>
    </source>
</reference>
<protein>
    <recommendedName>
        <fullName evidence="4">Berberine/berberine-like domain-containing protein</fullName>
    </recommendedName>
</protein>
<keyword evidence="6" id="KW-1185">Reference proteome</keyword>
<organism evidence="5 6">
    <name type="scientific">Eragrostis curvula</name>
    <name type="common">weeping love grass</name>
    <dbReference type="NCBI Taxonomy" id="38414"/>
    <lineage>
        <taxon>Eukaryota</taxon>
        <taxon>Viridiplantae</taxon>
        <taxon>Streptophyta</taxon>
        <taxon>Embryophyta</taxon>
        <taxon>Tracheophyta</taxon>
        <taxon>Spermatophyta</taxon>
        <taxon>Magnoliopsida</taxon>
        <taxon>Liliopsida</taxon>
        <taxon>Poales</taxon>
        <taxon>Poaceae</taxon>
        <taxon>PACMAD clade</taxon>
        <taxon>Chloridoideae</taxon>
        <taxon>Eragrostideae</taxon>
        <taxon>Eragrostidinae</taxon>
        <taxon>Eragrostis</taxon>
    </lineage>
</organism>
<feature type="signal peptide" evidence="3">
    <location>
        <begin position="1"/>
        <end position="20"/>
    </location>
</feature>
<dbReference type="InterPro" id="IPR016167">
    <property type="entry name" value="FAD-bd_PCMH_sub1"/>
</dbReference>
<dbReference type="Gramene" id="TVU42226">
    <property type="protein sequence ID" value="TVU42226"/>
    <property type="gene ID" value="EJB05_08619"/>
</dbReference>
<evidence type="ECO:0000256" key="2">
    <source>
        <dbReference type="ARBA" id="ARBA00022827"/>
    </source>
</evidence>
<dbReference type="Gene3D" id="3.30.43.10">
    <property type="entry name" value="Uridine Diphospho-n-acetylenolpyruvylglucosamine Reductase, domain 2"/>
    <property type="match status" value="1"/>
</dbReference>
<dbReference type="InterPro" id="IPR012951">
    <property type="entry name" value="BBE"/>
</dbReference>
<feature type="non-terminal residue" evidence="5">
    <location>
        <position position="1"/>
    </location>
</feature>
<gene>
    <name evidence="5" type="ORF">EJB05_08619</name>
</gene>
<keyword evidence="1" id="KW-0285">Flavoprotein</keyword>
<sequence length="191" mass="20931">MLHFLLTFFVLSGKSTSSLASNATDDFLGCLAADIPSRLIQTPATPAYPSTLLSFARNLRYVTPGTVRPEAVIAVTEAGHVQTTVRCGRRHRVRVRVRSGGHDYEGLSYASHREPFAVLDLGALRAIHVDAARAEAWVDSGTTVGELYYAVWGEKYFKGNFKRLAAVKSKVDPHDFFRNEQSIPPLPAAKG</sequence>
<dbReference type="SUPFAM" id="SSF56176">
    <property type="entry name" value="FAD-binding/transporter-associated domain-like"/>
    <property type="match status" value="1"/>
</dbReference>
<dbReference type="OrthoDB" id="637626at2759"/>
<dbReference type="InterPro" id="IPR036318">
    <property type="entry name" value="FAD-bd_PCMH-like_sf"/>
</dbReference>
<dbReference type="GO" id="GO:0050660">
    <property type="term" value="F:flavin adenine dinucleotide binding"/>
    <property type="evidence" value="ECO:0007669"/>
    <property type="project" value="InterPro"/>
</dbReference>
<evidence type="ECO:0000256" key="3">
    <source>
        <dbReference type="SAM" id="SignalP"/>
    </source>
</evidence>
<dbReference type="GO" id="GO:0016491">
    <property type="term" value="F:oxidoreductase activity"/>
    <property type="evidence" value="ECO:0007669"/>
    <property type="project" value="InterPro"/>
</dbReference>
<evidence type="ECO:0000256" key="1">
    <source>
        <dbReference type="ARBA" id="ARBA00022630"/>
    </source>
</evidence>
<keyword evidence="3" id="KW-0732">Signal</keyword>
<comment type="caution">
    <text evidence="5">The sequence shown here is derived from an EMBL/GenBank/DDBJ whole genome shotgun (WGS) entry which is preliminary data.</text>
</comment>
<dbReference type="Gene3D" id="3.30.465.10">
    <property type="match status" value="1"/>
</dbReference>
<evidence type="ECO:0000313" key="6">
    <source>
        <dbReference type="Proteomes" id="UP000324897"/>
    </source>
</evidence>
<dbReference type="EMBL" id="RWGY01000005">
    <property type="protein sequence ID" value="TVU42226.1"/>
    <property type="molecule type" value="Genomic_DNA"/>
</dbReference>
<dbReference type="PANTHER" id="PTHR32448">
    <property type="entry name" value="OS08G0158400 PROTEIN"/>
    <property type="match status" value="1"/>
</dbReference>
<dbReference type="InterPro" id="IPR016169">
    <property type="entry name" value="FAD-bd_PCMH_sub2"/>
</dbReference>